<dbReference type="Pfam" id="PF24964">
    <property type="entry name" value="DUF7769"/>
    <property type="match status" value="1"/>
</dbReference>
<name>H3H626_PHYRM</name>
<keyword evidence="3" id="KW-1185">Reference proteome</keyword>
<dbReference type="PANTHER" id="PTHR47169:SF2">
    <property type="entry name" value="OS01G0541250 PROTEIN"/>
    <property type="match status" value="1"/>
</dbReference>
<accession>H3H626</accession>
<dbReference type="AlphaFoldDB" id="H3H626"/>
<dbReference type="VEuPathDB" id="FungiDB:KRP22_11349"/>
<reference evidence="2" key="2">
    <citation type="submission" date="2015-06" db="UniProtKB">
        <authorList>
            <consortium name="EnsemblProtists"/>
        </authorList>
    </citation>
    <scope>IDENTIFICATION</scope>
    <source>
        <strain evidence="2">Pr102</strain>
    </source>
</reference>
<dbReference type="PANTHER" id="PTHR47169">
    <property type="entry name" value="OS01G0541250 PROTEIN"/>
    <property type="match status" value="1"/>
</dbReference>
<dbReference type="InParanoid" id="H3H626"/>
<organism evidence="2 3">
    <name type="scientific">Phytophthora ramorum</name>
    <name type="common">Sudden oak death agent</name>
    <dbReference type="NCBI Taxonomy" id="164328"/>
    <lineage>
        <taxon>Eukaryota</taxon>
        <taxon>Sar</taxon>
        <taxon>Stramenopiles</taxon>
        <taxon>Oomycota</taxon>
        <taxon>Peronosporomycetes</taxon>
        <taxon>Peronosporales</taxon>
        <taxon>Peronosporaceae</taxon>
        <taxon>Phytophthora</taxon>
    </lineage>
</organism>
<dbReference type="Gene3D" id="3.30.420.10">
    <property type="entry name" value="Ribonuclease H-like superfamily/Ribonuclease H"/>
    <property type="match status" value="1"/>
</dbReference>
<dbReference type="VEuPathDB" id="FungiDB:KRP23_1786"/>
<dbReference type="OMA" id="SCMIEIM"/>
<dbReference type="EMBL" id="DS566462">
    <property type="status" value="NOT_ANNOTATED_CDS"/>
    <property type="molecule type" value="Genomic_DNA"/>
</dbReference>
<dbReference type="InterPro" id="IPR036397">
    <property type="entry name" value="RNaseH_sf"/>
</dbReference>
<evidence type="ECO:0000313" key="3">
    <source>
        <dbReference type="Proteomes" id="UP000005238"/>
    </source>
</evidence>
<dbReference type="HOGENOM" id="CLU_981667_0_0_1"/>
<dbReference type="GO" id="GO:0003676">
    <property type="term" value="F:nucleic acid binding"/>
    <property type="evidence" value="ECO:0007669"/>
    <property type="project" value="InterPro"/>
</dbReference>
<proteinExistence type="predicted"/>
<dbReference type="EnsemblProtists" id="Phyra86117">
    <property type="protein sequence ID" value="Phyra86117"/>
    <property type="gene ID" value="Phyra86117"/>
</dbReference>
<reference evidence="3" key="1">
    <citation type="journal article" date="2006" name="Science">
        <title>Phytophthora genome sequences uncover evolutionary origins and mechanisms of pathogenesis.</title>
        <authorList>
            <person name="Tyler B.M."/>
            <person name="Tripathy S."/>
            <person name="Zhang X."/>
            <person name="Dehal P."/>
            <person name="Jiang R.H."/>
            <person name="Aerts A."/>
            <person name="Arredondo F.D."/>
            <person name="Baxter L."/>
            <person name="Bensasson D."/>
            <person name="Beynon J.L."/>
            <person name="Chapman J."/>
            <person name="Damasceno C.M."/>
            <person name="Dorrance A.E."/>
            <person name="Dou D."/>
            <person name="Dickerman A.W."/>
            <person name="Dubchak I.L."/>
            <person name="Garbelotto M."/>
            <person name="Gijzen M."/>
            <person name="Gordon S.G."/>
            <person name="Govers F."/>
            <person name="Grunwald N.J."/>
            <person name="Huang W."/>
            <person name="Ivors K.L."/>
            <person name="Jones R.W."/>
            <person name="Kamoun S."/>
            <person name="Krampis K."/>
            <person name="Lamour K.H."/>
            <person name="Lee M.K."/>
            <person name="McDonald W.H."/>
            <person name="Medina M."/>
            <person name="Meijer H.J."/>
            <person name="Nordberg E.K."/>
            <person name="Maclean D.J."/>
            <person name="Ospina-Giraldo M.D."/>
            <person name="Morris P.F."/>
            <person name="Phuntumart V."/>
            <person name="Putnam N.H."/>
            <person name="Rash S."/>
            <person name="Rose J.K."/>
            <person name="Sakihama Y."/>
            <person name="Salamov A.A."/>
            <person name="Savidor A."/>
            <person name="Scheuring C.F."/>
            <person name="Smith B.M."/>
            <person name="Sobral B.W."/>
            <person name="Terry A."/>
            <person name="Torto-Alalibo T.A."/>
            <person name="Win J."/>
            <person name="Xu Z."/>
            <person name="Zhang H."/>
            <person name="Grigoriev I.V."/>
            <person name="Rokhsar D.S."/>
            <person name="Boore J.L."/>
        </authorList>
    </citation>
    <scope>NUCLEOTIDE SEQUENCE [LARGE SCALE GENOMIC DNA]</scope>
    <source>
        <strain evidence="3">Pr102</strain>
    </source>
</reference>
<dbReference type="InterPro" id="IPR056671">
    <property type="entry name" value="DUF7769"/>
</dbReference>
<evidence type="ECO:0000313" key="2">
    <source>
        <dbReference type="EnsemblProtists" id="Phyra86117"/>
    </source>
</evidence>
<protein>
    <recommendedName>
        <fullName evidence="1">DUF7769 domain-containing protein</fullName>
    </recommendedName>
</protein>
<dbReference type="Proteomes" id="UP000005238">
    <property type="component" value="Unassembled WGS sequence"/>
</dbReference>
<feature type="domain" description="DUF7769" evidence="1">
    <location>
        <begin position="12"/>
        <end position="44"/>
    </location>
</feature>
<evidence type="ECO:0000259" key="1">
    <source>
        <dbReference type="Pfam" id="PF24964"/>
    </source>
</evidence>
<sequence length="322" mass="36167">MTKTTNSSKTKLTDVQRHHILGALLLRSNNGHLKRGDLSAVAAAEGIHLHHLSYLGPGQAGDGKQWPFRIDVTQWTTWPMLSETNKLQRLQFSLSHIRHESMLYDNMLNTVHVDEKIFYITQPTRRFLLLPGEEAPARRLRSKRFITRVMFLSAVGRPRYDPSTHQVFDGKLGIWPFVEQVPAQRSSARRPAGTIITKEISMTKTSYRSMLIANLLPALLYRLPSVTDGEPIVIQQDNASAHIAADDAAFAEAAAASRCNVVLRNQPLYSPNLNCNDPRLFSAIQARQRKKCARTIGELIAAVIEAYWELSMSTINAVFLSL</sequence>